<gene>
    <name evidence="2" type="ORF">B0H15DRAFT_385117</name>
</gene>
<dbReference type="EMBL" id="JARJCN010000037">
    <property type="protein sequence ID" value="KAJ7084516.1"/>
    <property type="molecule type" value="Genomic_DNA"/>
</dbReference>
<dbReference type="PANTHER" id="PTHR43433">
    <property type="entry name" value="HYDROLASE, ALPHA/BETA FOLD FAMILY PROTEIN"/>
    <property type="match status" value="1"/>
</dbReference>
<evidence type="ECO:0000313" key="3">
    <source>
        <dbReference type="Proteomes" id="UP001222325"/>
    </source>
</evidence>
<reference evidence="2" key="1">
    <citation type="submission" date="2023-03" db="EMBL/GenBank/DDBJ databases">
        <title>Massive genome expansion in bonnet fungi (Mycena s.s.) driven by repeated elements and novel gene families across ecological guilds.</title>
        <authorList>
            <consortium name="Lawrence Berkeley National Laboratory"/>
            <person name="Harder C.B."/>
            <person name="Miyauchi S."/>
            <person name="Viragh M."/>
            <person name="Kuo A."/>
            <person name="Thoen E."/>
            <person name="Andreopoulos B."/>
            <person name="Lu D."/>
            <person name="Skrede I."/>
            <person name="Drula E."/>
            <person name="Henrissat B."/>
            <person name="Morin E."/>
            <person name="Kohler A."/>
            <person name="Barry K."/>
            <person name="LaButti K."/>
            <person name="Morin E."/>
            <person name="Salamov A."/>
            <person name="Lipzen A."/>
            <person name="Mereny Z."/>
            <person name="Hegedus B."/>
            <person name="Baldrian P."/>
            <person name="Stursova M."/>
            <person name="Weitz H."/>
            <person name="Taylor A."/>
            <person name="Grigoriev I.V."/>
            <person name="Nagy L.G."/>
            <person name="Martin F."/>
            <person name="Kauserud H."/>
        </authorList>
    </citation>
    <scope>NUCLEOTIDE SEQUENCE</scope>
    <source>
        <strain evidence="2">CBHHK173m</strain>
    </source>
</reference>
<dbReference type="SUPFAM" id="SSF53474">
    <property type="entry name" value="alpha/beta-Hydrolases"/>
    <property type="match status" value="1"/>
</dbReference>
<feature type="domain" description="AB hydrolase-1" evidence="1">
    <location>
        <begin position="49"/>
        <end position="162"/>
    </location>
</feature>
<dbReference type="AlphaFoldDB" id="A0AAD6U1C0"/>
<dbReference type="GO" id="GO:0016787">
    <property type="term" value="F:hydrolase activity"/>
    <property type="evidence" value="ECO:0007669"/>
    <property type="project" value="UniProtKB-KW"/>
</dbReference>
<keyword evidence="2" id="KW-0378">Hydrolase</keyword>
<evidence type="ECO:0000259" key="1">
    <source>
        <dbReference type="Pfam" id="PF00561"/>
    </source>
</evidence>
<protein>
    <submittedName>
        <fullName evidence="2">Alpha/Beta hydrolase protein</fullName>
    </submittedName>
</protein>
<name>A0AAD6U1C0_9AGAR</name>
<dbReference type="InterPro" id="IPR050471">
    <property type="entry name" value="AB_hydrolase"/>
</dbReference>
<dbReference type="PANTHER" id="PTHR43433:SF5">
    <property type="entry name" value="AB HYDROLASE-1 DOMAIN-CONTAINING PROTEIN"/>
    <property type="match status" value="1"/>
</dbReference>
<dbReference type="Proteomes" id="UP001222325">
    <property type="component" value="Unassembled WGS sequence"/>
</dbReference>
<sequence>MPDLKIKTPTGTIVFNYVISTPSKASASSINPALPTILFLHPVYLGKIIYHQQFADRHLRRFNLVGLDLRLHGQTQGKLGKGYGREVAAQDVGLFMAKLKIQKYHLFGMSMGGCIGLQTAMLFPSCVLSVFVVSSLPLTEPPDVGEGRLEIYEYWEEGVRSGGSFEGSAMSDAIVGSLQLSVNNLPVPIVDAMLRASKDCMMAQWSTDRLADFRTASVDFFTLRKAYTTTAMRAIACPVYLLHCGADVAYTLADTQQVADHLRTAGVAVKVGQVADAPHFGALTHPKEVNKIYHQFILGLCAGAPPPVPPHAESPFADRLAAVGWDSDDGSDSEEFFI</sequence>
<accession>A0AAD6U1C0</accession>
<dbReference type="Gene3D" id="3.40.50.1820">
    <property type="entry name" value="alpha/beta hydrolase"/>
    <property type="match status" value="1"/>
</dbReference>
<proteinExistence type="predicted"/>
<keyword evidence="3" id="KW-1185">Reference proteome</keyword>
<dbReference type="InterPro" id="IPR029058">
    <property type="entry name" value="AB_hydrolase_fold"/>
</dbReference>
<comment type="caution">
    <text evidence="2">The sequence shown here is derived from an EMBL/GenBank/DDBJ whole genome shotgun (WGS) entry which is preliminary data.</text>
</comment>
<organism evidence="2 3">
    <name type="scientific">Mycena belliarum</name>
    <dbReference type="NCBI Taxonomy" id="1033014"/>
    <lineage>
        <taxon>Eukaryota</taxon>
        <taxon>Fungi</taxon>
        <taxon>Dikarya</taxon>
        <taxon>Basidiomycota</taxon>
        <taxon>Agaricomycotina</taxon>
        <taxon>Agaricomycetes</taxon>
        <taxon>Agaricomycetidae</taxon>
        <taxon>Agaricales</taxon>
        <taxon>Marasmiineae</taxon>
        <taxon>Mycenaceae</taxon>
        <taxon>Mycena</taxon>
    </lineage>
</organism>
<dbReference type="InterPro" id="IPR000073">
    <property type="entry name" value="AB_hydrolase_1"/>
</dbReference>
<evidence type="ECO:0000313" key="2">
    <source>
        <dbReference type="EMBL" id="KAJ7084516.1"/>
    </source>
</evidence>
<dbReference type="Pfam" id="PF00561">
    <property type="entry name" value="Abhydrolase_1"/>
    <property type="match status" value="1"/>
</dbReference>